<keyword evidence="2" id="KW-1133">Transmembrane helix</keyword>
<name>A0A1X2IT18_9FUNG</name>
<dbReference type="EMBL" id="MCGE01000005">
    <property type="protein sequence ID" value="ORZ21688.1"/>
    <property type="molecule type" value="Genomic_DNA"/>
</dbReference>
<dbReference type="AlphaFoldDB" id="A0A1X2IT18"/>
<keyword evidence="2" id="KW-0812">Transmembrane</keyword>
<gene>
    <name evidence="3" type="ORF">BCR42DRAFT_408113</name>
</gene>
<keyword evidence="4" id="KW-1185">Reference proteome</keyword>
<evidence type="ECO:0000256" key="1">
    <source>
        <dbReference type="SAM" id="MobiDB-lite"/>
    </source>
</evidence>
<feature type="region of interest" description="Disordered" evidence="1">
    <location>
        <begin position="102"/>
        <end position="122"/>
    </location>
</feature>
<protein>
    <submittedName>
        <fullName evidence="3">Uncharacterized protein</fullName>
    </submittedName>
</protein>
<feature type="region of interest" description="Disordered" evidence="1">
    <location>
        <begin position="65"/>
        <end position="90"/>
    </location>
</feature>
<evidence type="ECO:0000256" key="2">
    <source>
        <dbReference type="SAM" id="Phobius"/>
    </source>
</evidence>
<dbReference type="Proteomes" id="UP000193560">
    <property type="component" value="Unassembled WGS sequence"/>
</dbReference>
<keyword evidence="2" id="KW-0472">Membrane</keyword>
<comment type="caution">
    <text evidence="3">The sequence shown here is derived from an EMBL/GenBank/DDBJ whole genome shotgun (WGS) entry which is preliminary data.</text>
</comment>
<organism evidence="3 4">
    <name type="scientific">Absidia repens</name>
    <dbReference type="NCBI Taxonomy" id="90262"/>
    <lineage>
        <taxon>Eukaryota</taxon>
        <taxon>Fungi</taxon>
        <taxon>Fungi incertae sedis</taxon>
        <taxon>Mucoromycota</taxon>
        <taxon>Mucoromycotina</taxon>
        <taxon>Mucoromycetes</taxon>
        <taxon>Mucorales</taxon>
        <taxon>Cunninghamellaceae</taxon>
        <taxon>Absidia</taxon>
    </lineage>
</organism>
<reference evidence="3 4" key="1">
    <citation type="submission" date="2016-07" db="EMBL/GenBank/DDBJ databases">
        <title>Pervasive Adenine N6-methylation of Active Genes in Fungi.</title>
        <authorList>
            <consortium name="DOE Joint Genome Institute"/>
            <person name="Mondo S.J."/>
            <person name="Dannebaum R.O."/>
            <person name="Kuo R.C."/>
            <person name="Labutti K."/>
            <person name="Haridas S."/>
            <person name="Kuo A."/>
            <person name="Salamov A."/>
            <person name="Ahrendt S.R."/>
            <person name="Lipzen A."/>
            <person name="Sullivan W."/>
            <person name="Andreopoulos W.B."/>
            <person name="Clum A."/>
            <person name="Lindquist E."/>
            <person name="Daum C."/>
            <person name="Ramamoorthy G.K."/>
            <person name="Gryganskyi A."/>
            <person name="Culley D."/>
            <person name="Magnuson J.K."/>
            <person name="James T.Y."/>
            <person name="O'Malley M.A."/>
            <person name="Stajich J.E."/>
            <person name="Spatafora J.W."/>
            <person name="Visel A."/>
            <person name="Grigoriev I.V."/>
        </authorList>
    </citation>
    <scope>NUCLEOTIDE SEQUENCE [LARGE SCALE GENOMIC DNA]</scope>
    <source>
        <strain evidence="3 4">NRRL 1336</strain>
    </source>
</reference>
<feature type="transmembrane region" description="Helical" evidence="2">
    <location>
        <begin position="6"/>
        <end position="27"/>
    </location>
</feature>
<feature type="compositionally biased region" description="Polar residues" evidence="1">
    <location>
        <begin position="69"/>
        <end position="78"/>
    </location>
</feature>
<evidence type="ECO:0000313" key="3">
    <source>
        <dbReference type="EMBL" id="ORZ21688.1"/>
    </source>
</evidence>
<proteinExistence type="predicted"/>
<sequence length="122" mass="13717">MPSASVYIFLAASAVLIIGVIILMLHWHKKQNAVKARTSNSSTHRLTRPLPYLPLPLQHRTHSTIDMLPTNNNSQAHRPSSSPPPTRPINYRALPSFRSDYVAIPPPTYDERKNDTLLPDTN</sequence>
<accession>A0A1X2IT18</accession>
<evidence type="ECO:0000313" key="4">
    <source>
        <dbReference type="Proteomes" id="UP000193560"/>
    </source>
</evidence>